<organism evidence="2 3">
    <name type="scientific">Gordonia phthalatica</name>
    <dbReference type="NCBI Taxonomy" id="1136941"/>
    <lineage>
        <taxon>Bacteria</taxon>
        <taxon>Bacillati</taxon>
        <taxon>Actinomycetota</taxon>
        <taxon>Actinomycetes</taxon>
        <taxon>Mycobacteriales</taxon>
        <taxon>Gordoniaceae</taxon>
        <taxon>Gordonia</taxon>
    </lineage>
</organism>
<keyword evidence="1" id="KW-0472">Membrane</keyword>
<feature type="transmembrane region" description="Helical" evidence="1">
    <location>
        <begin position="153"/>
        <end position="174"/>
    </location>
</feature>
<dbReference type="OrthoDB" id="4375110at2"/>
<feature type="transmembrane region" description="Helical" evidence="1">
    <location>
        <begin position="112"/>
        <end position="133"/>
    </location>
</feature>
<feature type="transmembrane region" description="Helical" evidence="1">
    <location>
        <begin position="195"/>
        <end position="217"/>
    </location>
</feature>
<keyword evidence="3" id="KW-1185">Reference proteome</keyword>
<accession>A0A0N9NGE6</accession>
<gene>
    <name evidence="2" type="ORF">ACH46_08465</name>
</gene>
<dbReference type="AlphaFoldDB" id="A0A0N9NGE6"/>
<proteinExistence type="predicted"/>
<protein>
    <submittedName>
        <fullName evidence="2">Membrane protein</fullName>
    </submittedName>
</protein>
<reference evidence="3" key="1">
    <citation type="submission" date="2015-06" db="EMBL/GenBank/DDBJ databases">
        <title>Complete genome sequence and metabolic analysis of phthalate degradation pathway in Gordonia sp. QH-11.</title>
        <authorList>
            <person name="Jin D."/>
            <person name="Kong X."/>
            <person name="Bai Z."/>
        </authorList>
    </citation>
    <scope>NUCLEOTIDE SEQUENCE [LARGE SCALE GENOMIC DNA]</scope>
    <source>
        <strain evidence="3">QH-11</strain>
    </source>
</reference>
<dbReference type="PATRIC" id="fig|1136941.3.peg.1721"/>
<evidence type="ECO:0000256" key="1">
    <source>
        <dbReference type="SAM" id="Phobius"/>
    </source>
</evidence>
<feature type="transmembrane region" description="Helical" evidence="1">
    <location>
        <begin position="36"/>
        <end position="59"/>
    </location>
</feature>
<feature type="transmembrane region" description="Helical" evidence="1">
    <location>
        <begin position="6"/>
        <end position="29"/>
    </location>
</feature>
<feature type="transmembrane region" description="Helical" evidence="1">
    <location>
        <begin position="71"/>
        <end position="91"/>
    </location>
</feature>
<keyword evidence="1" id="KW-1133">Transmembrane helix</keyword>
<keyword evidence="1" id="KW-0812">Transmembrane</keyword>
<evidence type="ECO:0000313" key="3">
    <source>
        <dbReference type="Proteomes" id="UP000063789"/>
    </source>
</evidence>
<name>A0A0N9NGE6_9ACTN</name>
<dbReference type="Proteomes" id="UP000063789">
    <property type="component" value="Chromosome"/>
</dbReference>
<dbReference type="EMBL" id="CP011853">
    <property type="protein sequence ID" value="ALG86722.1"/>
    <property type="molecule type" value="Genomic_DNA"/>
</dbReference>
<evidence type="ECO:0000313" key="2">
    <source>
        <dbReference type="EMBL" id="ALG86722.1"/>
    </source>
</evidence>
<reference evidence="2 3" key="2">
    <citation type="journal article" date="2017" name="Int. J. Syst. Evol. Microbiol.">
        <title>Gordonia phthalatica sp. nov., a di-n-butyl phthalate-degrading bacterium isolated from activated sludge.</title>
        <authorList>
            <person name="Jin D."/>
            <person name="Kong X."/>
            <person name="Jia M."/>
            <person name="Yu X."/>
            <person name="Wang X."/>
            <person name="Zhuang X."/>
            <person name="Deng Y."/>
            <person name="Bai Z."/>
        </authorList>
    </citation>
    <scope>NUCLEOTIDE SEQUENCE [LARGE SCALE GENOMIC DNA]</scope>
    <source>
        <strain evidence="2 3">QH-11</strain>
    </source>
</reference>
<dbReference type="RefSeq" id="WP_062395152.1">
    <property type="nucleotide sequence ID" value="NZ_CP011853.1"/>
</dbReference>
<dbReference type="KEGG" id="goq:ACH46_08465"/>
<sequence length="220" mass="23522">MLHALSLAFVDSVNVLLIGVLVALAMMLAPGRYRRIAPLLLIGDWLGVFVLAVIVMLVFDGLQSLVDAVLSSPAFGILLILTGLLTAFLTWKGGDSSGLVDKILTPLKEPSPLTVLVGFILGVAQSATSVPFYAGLAVLSAADIPIFERYLGVALYALVALSLPFLAGLALVIVRARPHWWIGRVFAYGRRHQEQVARGAGWFVTVLLIVIGIAQIVQQL</sequence>
<dbReference type="STRING" id="1136941.ACH46_08465"/>